<feature type="domain" description="Ig-like" evidence="1">
    <location>
        <begin position="36"/>
        <end position="117"/>
    </location>
</feature>
<dbReference type="Proteomes" id="UP001385892">
    <property type="component" value="Unassembled WGS sequence"/>
</dbReference>
<dbReference type="InterPro" id="IPR036179">
    <property type="entry name" value="Ig-like_dom_sf"/>
</dbReference>
<dbReference type="Pfam" id="PF13927">
    <property type="entry name" value="Ig_3"/>
    <property type="match status" value="1"/>
</dbReference>
<dbReference type="Gene3D" id="2.60.40.10">
    <property type="entry name" value="Immunoglobulins"/>
    <property type="match status" value="4"/>
</dbReference>
<protein>
    <submittedName>
        <fullName evidence="2">Immunoglobulin domain-containing protein</fullName>
    </submittedName>
</protein>
<dbReference type="InterPro" id="IPR052918">
    <property type="entry name" value="Motility_Chemotaxis_Reg"/>
</dbReference>
<dbReference type="InterPro" id="IPR007110">
    <property type="entry name" value="Ig-like_dom"/>
</dbReference>
<dbReference type="RefSeq" id="WP_340347829.1">
    <property type="nucleotide sequence ID" value="NZ_JBBKZT010000029.1"/>
</dbReference>
<dbReference type="Pfam" id="PF06739">
    <property type="entry name" value="SBBP"/>
    <property type="match status" value="2"/>
</dbReference>
<dbReference type="PANTHER" id="PTHR35580:SF1">
    <property type="entry name" value="PHYTASE-LIKE DOMAIN-CONTAINING PROTEIN"/>
    <property type="match status" value="1"/>
</dbReference>
<gene>
    <name evidence="2" type="ORF">WKW82_35490</name>
</gene>
<dbReference type="PANTHER" id="PTHR35580">
    <property type="entry name" value="CELL SURFACE GLYCOPROTEIN (S-LAYER PROTEIN)-LIKE PROTEIN"/>
    <property type="match status" value="1"/>
</dbReference>
<evidence type="ECO:0000259" key="1">
    <source>
        <dbReference type="PROSITE" id="PS50835"/>
    </source>
</evidence>
<organism evidence="2 3">
    <name type="scientific">Variovorax rhizosphaerae</name>
    <dbReference type="NCBI Taxonomy" id="1836200"/>
    <lineage>
        <taxon>Bacteria</taxon>
        <taxon>Pseudomonadati</taxon>
        <taxon>Pseudomonadota</taxon>
        <taxon>Betaproteobacteria</taxon>
        <taxon>Burkholderiales</taxon>
        <taxon>Comamonadaceae</taxon>
        <taxon>Variovorax</taxon>
    </lineage>
</organism>
<dbReference type="InterPro" id="IPR011042">
    <property type="entry name" value="6-blade_b-propeller_TolB-like"/>
</dbReference>
<keyword evidence="3" id="KW-1185">Reference proteome</keyword>
<dbReference type="SUPFAM" id="SSF63829">
    <property type="entry name" value="Calcium-dependent phosphotriesterase"/>
    <property type="match status" value="1"/>
</dbReference>
<feature type="domain" description="Ig-like" evidence="1">
    <location>
        <begin position="214"/>
        <end position="295"/>
    </location>
</feature>
<dbReference type="Gene3D" id="2.120.10.30">
    <property type="entry name" value="TolB, C-terminal domain"/>
    <property type="match status" value="1"/>
</dbReference>
<name>A0ABU8WX56_9BURK</name>
<dbReference type="InterPro" id="IPR010620">
    <property type="entry name" value="SBBP_repeat"/>
</dbReference>
<dbReference type="EMBL" id="JBBKZT010000029">
    <property type="protein sequence ID" value="MEJ8851979.1"/>
    <property type="molecule type" value="Genomic_DNA"/>
</dbReference>
<dbReference type="SMART" id="SM00409">
    <property type="entry name" value="IG"/>
    <property type="match status" value="4"/>
</dbReference>
<evidence type="ECO:0000313" key="3">
    <source>
        <dbReference type="Proteomes" id="UP001385892"/>
    </source>
</evidence>
<sequence>MAADDGALFSVVVTNTAGAATSGDALLTVTAGAVAPIVTAGPNSTTVAAGQQATFSVTATGTAPLSYQWSRNGTSIPGATGASYTTPATTDADNGASFVATVTNVAGSATSGAAVLSVTAAPVAPSIVTQPASVTVVAGQTASFSVVADGSAPSSYQWRRNGTTIPGATAVSYTLQNASAADNGAQVSVVVSNAAGSVTSNAATLTVGAVAIAPAVTTPPANASVTAGQTATFSVIATGTAPLGYQWQRNNANIAGASSASYTTPATGLSDSGATFRVVVSNPGGSATSAQATLSVTAAPVAPTIGTAPANVTVTAGATATFTVVPGGTAPQTFQWSRNGSPIVGATAASYTTPATTIADNGATFTVTVSNVAGNVTSDAATLTVISVWTGIKQDGAQFPSPLVPYNVAYSVATDAQGNVVIGGYTTGIFTAGTDPGASKPFIAKYGPAGNVLWQRLVLDAYNGFGVAEAVNSVAVDSAGNIYVTGQTLTTLAGEIAAGNTDVFVAKFGPDGTRLWAHQFGSNAFDSGLGIAVDANGNSFIAGRTFGQLPLTNPPGGTSMWFLAKYDTAGVRQWIKEDMFHTGQPAPYNEGHGVAVDAAGNAYLTGWASGSQFNASGAYVAKFNGSTGAQIWETLLGPAVPNNGLPVTSDSIAVSADGSRVFISGRTYADFDVAGNPTVNPFCCTAGDALIARFDGFGTLQWAHNLSSQTLSGPRYFDEEAFGIKTDAAGSAVFITGYTNGVMPGETSKGDEDMFAARFEADGTRTWVRQYGSGLPATGPRHDRGYGIAMDLHGDLFIAGSTIGTFGTPGRSTDRVNWFVLKMKPTDGSLY</sequence>
<dbReference type="InterPro" id="IPR013783">
    <property type="entry name" value="Ig-like_fold"/>
</dbReference>
<accession>A0ABU8WX56</accession>
<proteinExistence type="predicted"/>
<feature type="domain" description="Ig-like" evidence="1">
    <location>
        <begin position="125"/>
        <end position="206"/>
    </location>
</feature>
<comment type="caution">
    <text evidence="2">The sequence shown here is derived from an EMBL/GenBank/DDBJ whole genome shotgun (WGS) entry which is preliminary data.</text>
</comment>
<dbReference type="SUPFAM" id="SSF48726">
    <property type="entry name" value="Immunoglobulin"/>
    <property type="match status" value="4"/>
</dbReference>
<reference evidence="2 3" key="1">
    <citation type="submission" date="2024-03" db="EMBL/GenBank/DDBJ databases">
        <title>Novel species of the genus Variovorax.</title>
        <authorList>
            <person name="Liu Q."/>
            <person name="Xin Y.-H."/>
        </authorList>
    </citation>
    <scope>NUCLEOTIDE SEQUENCE [LARGE SCALE GENOMIC DNA]</scope>
    <source>
        <strain evidence="2 3">KACC 18900</strain>
    </source>
</reference>
<evidence type="ECO:0000313" key="2">
    <source>
        <dbReference type="EMBL" id="MEJ8851979.1"/>
    </source>
</evidence>
<dbReference type="PROSITE" id="PS50835">
    <property type="entry name" value="IG_LIKE"/>
    <property type="match status" value="4"/>
</dbReference>
<feature type="domain" description="Ig-like" evidence="1">
    <location>
        <begin position="303"/>
        <end position="384"/>
    </location>
</feature>
<dbReference type="InterPro" id="IPR003599">
    <property type="entry name" value="Ig_sub"/>
</dbReference>